<organism evidence="1 2">
    <name type="scientific">Corynebacterium lactis RW2-5</name>
    <dbReference type="NCBI Taxonomy" id="1408189"/>
    <lineage>
        <taxon>Bacteria</taxon>
        <taxon>Bacillati</taxon>
        <taxon>Actinomycetota</taxon>
        <taxon>Actinomycetes</taxon>
        <taxon>Mycobacteriales</taxon>
        <taxon>Corynebacteriaceae</taxon>
        <taxon>Corynebacterium</taxon>
    </lineage>
</organism>
<protein>
    <submittedName>
        <fullName evidence="1">Toxin</fullName>
    </submittedName>
</protein>
<sequence>MFGDVERFSVMMGCMIRLLPSALRHGIEKSDILQAWNRPIASFTERDDPLKVIRLGFDSHARLLEVGGEIYSDGQQKIFHAMVARRVYTERIGWR</sequence>
<dbReference type="Proteomes" id="UP000058446">
    <property type="component" value="Chromosome"/>
</dbReference>
<evidence type="ECO:0000313" key="1">
    <source>
        <dbReference type="EMBL" id="ALA67860.1"/>
    </source>
</evidence>
<dbReference type="EMBL" id="CP006841">
    <property type="protein sequence ID" value="ALA67860.1"/>
    <property type="molecule type" value="Genomic_DNA"/>
</dbReference>
<reference evidence="1 2" key="1">
    <citation type="submission" date="2013-10" db="EMBL/GenBank/DDBJ databases">
        <title>Complete genome sequence of Corynebacterium lactis DSM 45799(T), isolated from raw cow milk.</title>
        <authorList>
            <person name="Ruckert C."/>
            <person name="Albersmeier A."/>
            <person name="Lipski A."/>
            <person name="Kalinowski J."/>
        </authorList>
    </citation>
    <scope>NUCLEOTIDE SEQUENCE [LARGE SCALE GENOMIC DNA]</scope>
    <source>
        <strain evidence="1 2">RW2-5</strain>
    </source>
</reference>
<proteinExistence type="predicted"/>
<dbReference type="AlphaFoldDB" id="A0A0K2H1E1"/>
<dbReference type="KEGG" id="clw:CLAC_09220"/>
<accession>A0A0K2H1E1</accession>
<dbReference type="STRING" id="1408189.CLAC_09220"/>
<keyword evidence="2" id="KW-1185">Reference proteome</keyword>
<evidence type="ECO:0000313" key="2">
    <source>
        <dbReference type="Proteomes" id="UP000058446"/>
    </source>
</evidence>
<name>A0A0K2H1E1_9CORY</name>
<gene>
    <name evidence="1" type="ORF">CLAC_09220</name>
</gene>
<dbReference type="PATRIC" id="fig|1408189.4.peg.1845"/>